<dbReference type="PANTHER" id="PTHR43289:SF6">
    <property type="entry name" value="SERINE_THREONINE-PROTEIN KINASE NEKL-3"/>
    <property type="match status" value="1"/>
</dbReference>
<dbReference type="Pfam" id="PF00069">
    <property type="entry name" value="Pkinase"/>
    <property type="match status" value="1"/>
</dbReference>
<dbReference type="GO" id="GO:0004674">
    <property type="term" value="F:protein serine/threonine kinase activity"/>
    <property type="evidence" value="ECO:0007669"/>
    <property type="project" value="UniProtKB-EC"/>
</dbReference>
<dbReference type="GO" id="GO:0005524">
    <property type="term" value="F:ATP binding"/>
    <property type="evidence" value="ECO:0007669"/>
    <property type="project" value="UniProtKB-UniRule"/>
</dbReference>
<dbReference type="PROSITE" id="PS50011">
    <property type="entry name" value="PROTEIN_KINASE_DOM"/>
    <property type="match status" value="1"/>
</dbReference>
<dbReference type="InterPro" id="IPR008271">
    <property type="entry name" value="Ser/Thr_kinase_AS"/>
</dbReference>
<comment type="caution">
    <text evidence="7">The sequence shown here is derived from an EMBL/GenBank/DDBJ whole genome shotgun (WGS) entry which is preliminary data.</text>
</comment>
<keyword evidence="3 7" id="KW-0418">Kinase</keyword>
<dbReference type="InterPro" id="IPR000719">
    <property type="entry name" value="Prot_kinase_dom"/>
</dbReference>
<dbReference type="InterPro" id="IPR011990">
    <property type="entry name" value="TPR-like_helical_dom_sf"/>
</dbReference>
<dbReference type="Gene3D" id="1.25.40.10">
    <property type="entry name" value="Tetratricopeptide repeat domain"/>
    <property type="match status" value="1"/>
</dbReference>
<evidence type="ECO:0000256" key="4">
    <source>
        <dbReference type="ARBA" id="ARBA00022840"/>
    </source>
</evidence>
<gene>
    <name evidence="7" type="primary">spk1_8</name>
    <name evidence="7" type="ORF">ENSA7_22370</name>
</gene>
<feature type="domain" description="Protein kinase" evidence="6">
    <location>
        <begin position="13"/>
        <end position="283"/>
    </location>
</feature>
<dbReference type="CDD" id="cd14014">
    <property type="entry name" value="STKc_PknB_like"/>
    <property type="match status" value="1"/>
</dbReference>
<dbReference type="OrthoDB" id="9757917at2"/>
<evidence type="ECO:0000256" key="2">
    <source>
        <dbReference type="ARBA" id="ARBA00022741"/>
    </source>
</evidence>
<organism evidence="7 8">
    <name type="scientific">Enhygromyxa salina</name>
    <dbReference type="NCBI Taxonomy" id="215803"/>
    <lineage>
        <taxon>Bacteria</taxon>
        <taxon>Pseudomonadati</taxon>
        <taxon>Myxococcota</taxon>
        <taxon>Polyangia</taxon>
        <taxon>Nannocystales</taxon>
        <taxon>Nannocystaceae</taxon>
        <taxon>Enhygromyxa</taxon>
    </lineage>
</organism>
<dbReference type="InterPro" id="IPR011009">
    <property type="entry name" value="Kinase-like_dom_sf"/>
</dbReference>
<dbReference type="SUPFAM" id="SSF48452">
    <property type="entry name" value="TPR-like"/>
    <property type="match status" value="1"/>
</dbReference>
<dbReference type="PROSITE" id="PS00108">
    <property type="entry name" value="PROTEIN_KINASE_ST"/>
    <property type="match status" value="1"/>
</dbReference>
<feature type="binding site" evidence="5">
    <location>
        <position position="42"/>
    </location>
    <ligand>
        <name>ATP</name>
        <dbReference type="ChEBI" id="CHEBI:30616"/>
    </ligand>
</feature>
<dbReference type="SMART" id="SM00220">
    <property type="entry name" value="S_TKc"/>
    <property type="match status" value="1"/>
</dbReference>
<dbReference type="PANTHER" id="PTHR43289">
    <property type="entry name" value="MITOGEN-ACTIVATED PROTEIN KINASE KINASE KINASE 20-RELATED"/>
    <property type="match status" value="1"/>
</dbReference>
<proteinExistence type="predicted"/>
<keyword evidence="2 5" id="KW-0547">Nucleotide-binding</keyword>
<dbReference type="AlphaFoldDB" id="A0A2S9YSL6"/>
<keyword evidence="4 5" id="KW-0067">ATP-binding</keyword>
<dbReference type="SUPFAM" id="SSF56112">
    <property type="entry name" value="Protein kinase-like (PK-like)"/>
    <property type="match status" value="1"/>
</dbReference>
<dbReference type="PROSITE" id="PS00107">
    <property type="entry name" value="PROTEIN_KINASE_ATP"/>
    <property type="match status" value="1"/>
</dbReference>
<name>A0A2S9YSL6_9BACT</name>
<evidence type="ECO:0000313" key="7">
    <source>
        <dbReference type="EMBL" id="PRQ08083.1"/>
    </source>
</evidence>
<evidence type="ECO:0000256" key="5">
    <source>
        <dbReference type="PROSITE-ProRule" id="PRU10141"/>
    </source>
</evidence>
<dbReference type="RefSeq" id="WP_106089265.1">
    <property type="nucleotide sequence ID" value="NZ_PVNL01000045.1"/>
</dbReference>
<dbReference type="Proteomes" id="UP000238823">
    <property type="component" value="Unassembled WGS sequence"/>
</dbReference>
<accession>A0A2S9YSL6</accession>
<dbReference type="Gene3D" id="3.30.200.20">
    <property type="entry name" value="Phosphorylase Kinase, domain 1"/>
    <property type="match status" value="1"/>
</dbReference>
<evidence type="ECO:0000256" key="3">
    <source>
        <dbReference type="ARBA" id="ARBA00022777"/>
    </source>
</evidence>
<dbReference type="InterPro" id="IPR017441">
    <property type="entry name" value="Protein_kinase_ATP_BS"/>
</dbReference>
<sequence length="752" mass="82139">MVNVLQVFDPDRFQDVQRIGAGNNATVFSAWDRDLERRVALKISMQDTLLDILGNDRLADLGIAAGLQQFIDEVGGPDHRYTLLREARLLARVHHPNVVPALDVGVLDGSIALVMPLMTGGVLDGEARDGTWQQVLALALDIGEGLAALHEAGILHRDVKPNNVLFDGRGRPHLTDLGLACSLDDDAAMADWPGTRDYMAPETRARSHRDQRDDLYAYCIVVFQMFYGHLPFASKAARVEGRVSQIVRPGEMPPALREVLVGGLHPAADRRWPDMPTLLHEMRQASAPVSGRKWPLLAASVAAAFAVGVFASSSEVLADACDDISSEIAWDQSLAHELRRTLGSRSVSDSLDSWAARWVAMRGQECHAAKRAGQPQVPSACAARLQSRFNATIRVLLDAPPEATINYAKMINDLPPPERCLDDPTRDSATTPRELSDLGSLSSLSLLSTDSSPGMLELRDRDDELAALLAMDDFDECCEHPAQVKQAEYLALAWVHQSGYDIARALYWRGKIHRRKHDLDAAQRDLTSAFERATSVGADELGAEAMLELAVVAGERGQIANVDAYALVARGMFTHTRADRVAEVSRVHGFGLLSGSRADQARGVELLEQAVSMYEAQHARYGGPREDIATAKLALAQGLLALDRHEQALAVARSSLEIHQEAFIGRTPQTHALHRLIFVAQVELGQLREASFTTDELLQPLFDSDAVGAGIEECEWIAATYAELGDNTVAEAWRVKGRRAAVLLKPDMPDAL</sequence>
<keyword evidence="1 7" id="KW-0808">Transferase</keyword>
<reference evidence="7 8" key="1">
    <citation type="submission" date="2018-03" db="EMBL/GenBank/DDBJ databases">
        <title>Draft Genome Sequences of the Obligatory Marine Myxobacteria Enhygromyxa salina SWB007.</title>
        <authorList>
            <person name="Poehlein A."/>
            <person name="Moghaddam J.A."/>
            <person name="Harms H."/>
            <person name="Alanjari M."/>
            <person name="Koenig G.M."/>
            <person name="Daniel R."/>
            <person name="Schaeberle T.F."/>
        </authorList>
    </citation>
    <scope>NUCLEOTIDE SEQUENCE [LARGE SCALE GENOMIC DNA]</scope>
    <source>
        <strain evidence="7 8">SWB007</strain>
    </source>
</reference>
<evidence type="ECO:0000313" key="8">
    <source>
        <dbReference type="Proteomes" id="UP000238823"/>
    </source>
</evidence>
<dbReference type="Gene3D" id="1.10.510.10">
    <property type="entry name" value="Transferase(Phosphotransferase) domain 1"/>
    <property type="match status" value="1"/>
</dbReference>
<evidence type="ECO:0000259" key="6">
    <source>
        <dbReference type="PROSITE" id="PS50011"/>
    </source>
</evidence>
<evidence type="ECO:0000256" key="1">
    <source>
        <dbReference type="ARBA" id="ARBA00022679"/>
    </source>
</evidence>
<dbReference type="EC" id="2.7.11.1" evidence="7"/>
<dbReference type="EMBL" id="PVNL01000045">
    <property type="protein sequence ID" value="PRQ08083.1"/>
    <property type="molecule type" value="Genomic_DNA"/>
</dbReference>
<protein>
    <submittedName>
        <fullName evidence="7">Serine/threonine-protein kinase PK-1</fullName>
        <ecNumber evidence="7">2.7.11.1</ecNumber>
    </submittedName>
</protein>